<reference evidence="2" key="1">
    <citation type="submission" date="2022-11" db="UniProtKB">
        <authorList>
            <consortium name="WormBaseParasite"/>
        </authorList>
    </citation>
    <scope>IDENTIFICATION</scope>
</reference>
<dbReference type="Proteomes" id="UP000887579">
    <property type="component" value="Unplaced"/>
</dbReference>
<sequence length="477" mass="54406">MTFKVKFFHLEENTNKMLSALLCIYSSIITFVVAITVACILLGKSWGDVPKIYAAFVIYLQENFGIQLDEESLPGKRQKIIERRHCGRFIDHIAAKYSPTSKGNNTNENNNAIDLSEEELDFELFDIQAEILQAGVEAIIQDDLLFTCEFSPINYWNFLSSPFLSVFNGYESMQQWFLYCSSLGIRFLFLLPIRICLLIASIIFLTTAAVGSFIHEYSHDQVVYIGKAFSRLFCASIGVIANYIDGNKNQPKAPGISVANHLSANDIQLLFADAHDWGYTVTGQKHKGIIGWVEKTAGRIGSTLWLERANAHERKEFQKSIISYASNETKDPILLFPEGYCSNGTAVSQFRKACFVENVDFYPISITQDPRLGDAFWKEDTFLPYLFRLMTSFGIIYNVRYLPPMRRNMNEASEKFAQRIQERIADASNIDTIPFDLNVLKRVTEQKRIHDYSQNQCAHMISTLYATKYGPMIMHRG</sequence>
<evidence type="ECO:0000313" key="1">
    <source>
        <dbReference type="Proteomes" id="UP000887579"/>
    </source>
</evidence>
<protein>
    <submittedName>
        <fullName evidence="2">Phospholipid/glycerol acyltransferase domain-containing protein</fullName>
    </submittedName>
</protein>
<accession>A0AC34GPA0</accession>
<organism evidence="1 2">
    <name type="scientific">Panagrolaimus sp. ES5</name>
    <dbReference type="NCBI Taxonomy" id="591445"/>
    <lineage>
        <taxon>Eukaryota</taxon>
        <taxon>Metazoa</taxon>
        <taxon>Ecdysozoa</taxon>
        <taxon>Nematoda</taxon>
        <taxon>Chromadorea</taxon>
        <taxon>Rhabditida</taxon>
        <taxon>Tylenchina</taxon>
        <taxon>Panagrolaimomorpha</taxon>
        <taxon>Panagrolaimoidea</taxon>
        <taxon>Panagrolaimidae</taxon>
        <taxon>Panagrolaimus</taxon>
    </lineage>
</organism>
<dbReference type="WBParaSite" id="ES5_v2.g5902.t1">
    <property type="protein sequence ID" value="ES5_v2.g5902.t1"/>
    <property type="gene ID" value="ES5_v2.g5902"/>
</dbReference>
<evidence type="ECO:0000313" key="2">
    <source>
        <dbReference type="WBParaSite" id="ES5_v2.g5902.t1"/>
    </source>
</evidence>
<name>A0AC34GPA0_9BILA</name>
<proteinExistence type="predicted"/>